<dbReference type="SUPFAM" id="SSF51735">
    <property type="entry name" value="NAD(P)-binding Rossmann-fold domains"/>
    <property type="match status" value="1"/>
</dbReference>
<dbReference type="Pfam" id="PF13460">
    <property type="entry name" value="NAD_binding_10"/>
    <property type="match status" value="1"/>
</dbReference>
<proteinExistence type="predicted"/>
<evidence type="ECO:0000259" key="1">
    <source>
        <dbReference type="Pfam" id="PF13460"/>
    </source>
</evidence>
<dbReference type="OrthoDB" id="3250520at2"/>
<keyword evidence="3" id="KW-1185">Reference proteome</keyword>
<dbReference type="AlphaFoldDB" id="A0A1M5EVH9"/>
<feature type="domain" description="NAD(P)-binding" evidence="1">
    <location>
        <begin position="10"/>
        <end position="171"/>
    </location>
</feature>
<name>A0A1M5EVH9_STRHI</name>
<dbReference type="EMBL" id="FQVN01000005">
    <property type="protein sequence ID" value="SHF83240.1"/>
    <property type="molecule type" value="Genomic_DNA"/>
</dbReference>
<protein>
    <submittedName>
        <fullName evidence="2">Uncharacterized conserved protein YbjT, contains NAD(P)-binding and DUF2867 domains</fullName>
    </submittedName>
</protein>
<sequence>MSQSPILVTGGTGKTGRRVAARLRALDVPVRVASRSAPVRFDWADEATWGPALSGVGAVYLVDSNTANAPDELRAFLGHAEKHDVGRVVLLSARTWPEITGEAWLATENAVREANIDWTILRPTWFHQNFVEEPLLAAALDEGELRLPTGEGREPFIDAEDIAEVAVAALTGEGHAGKCYELSGPSALTWGEAVAEIARATGRDIRYTAVSDEQFLEEIVARGWPAEGAGLLLAMFTHIREGRSEALSDGVRQVLGREPVDFATYARRLAEANGA</sequence>
<dbReference type="Gene3D" id="3.90.25.10">
    <property type="entry name" value="UDP-galactose 4-epimerase, domain 1"/>
    <property type="match status" value="1"/>
</dbReference>
<accession>A0A1M5EVH9</accession>
<dbReference type="InterPro" id="IPR036291">
    <property type="entry name" value="NAD(P)-bd_dom_sf"/>
</dbReference>
<dbReference type="InterPro" id="IPR016040">
    <property type="entry name" value="NAD(P)-bd_dom"/>
</dbReference>
<dbReference type="RefSeq" id="WP_073484192.1">
    <property type="nucleotide sequence ID" value="NZ_FQVN01000005.1"/>
</dbReference>
<dbReference type="PANTHER" id="PTHR43162:SF1">
    <property type="entry name" value="PRESTALK A DIFFERENTIATION PROTEIN A"/>
    <property type="match status" value="1"/>
</dbReference>
<reference evidence="2 3" key="1">
    <citation type="submission" date="2016-11" db="EMBL/GenBank/DDBJ databases">
        <authorList>
            <person name="Jaros S."/>
            <person name="Januszkiewicz K."/>
            <person name="Wedrychowicz H."/>
        </authorList>
    </citation>
    <scope>NUCLEOTIDE SEQUENCE [LARGE SCALE GENOMIC DNA]</scope>
    <source>
        <strain evidence="2 3">DSM 44523</strain>
    </source>
</reference>
<dbReference type="STRING" id="2017.SAMN05444320_105157"/>
<evidence type="ECO:0000313" key="2">
    <source>
        <dbReference type="EMBL" id="SHF83240.1"/>
    </source>
</evidence>
<dbReference type="Proteomes" id="UP000184501">
    <property type="component" value="Unassembled WGS sequence"/>
</dbReference>
<gene>
    <name evidence="2" type="ORF">SAMN05444320_105157</name>
</gene>
<organism evidence="2 3">
    <name type="scientific">Streptoalloteichus hindustanus</name>
    <dbReference type="NCBI Taxonomy" id="2017"/>
    <lineage>
        <taxon>Bacteria</taxon>
        <taxon>Bacillati</taxon>
        <taxon>Actinomycetota</taxon>
        <taxon>Actinomycetes</taxon>
        <taxon>Pseudonocardiales</taxon>
        <taxon>Pseudonocardiaceae</taxon>
        <taxon>Streptoalloteichus</taxon>
    </lineage>
</organism>
<dbReference type="InterPro" id="IPR051604">
    <property type="entry name" value="Ergot_Alk_Oxidoreductase"/>
</dbReference>
<dbReference type="Gene3D" id="3.40.50.720">
    <property type="entry name" value="NAD(P)-binding Rossmann-like Domain"/>
    <property type="match status" value="1"/>
</dbReference>
<dbReference type="PANTHER" id="PTHR43162">
    <property type="match status" value="1"/>
</dbReference>
<evidence type="ECO:0000313" key="3">
    <source>
        <dbReference type="Proteomes" id="UP000184501"/>
    </source>
</evidence>